<name>A0AAD1RWU2_PELCU</name>
<organism evidence="1 2">
    <name type="scientific">Pelobates cultripes</name>
    <name type="common">Western spadefoot toad</name>
    <dbReference type="NCBI Taxonomy" id="61616"/>
    <lineage>
        <taxon>Eukaryota</taxon>
        <taxon>Metazoa</taxon>
        <taxon>Chordata</taxon>
        <taxon>Craniata</taxon>
        <taxon>Vertebrata</taxon>
        <taxon>Euteleostomi</taxon>
        <taxon>Amphibia</taxon>
        <taxon>Batrachia</taxon>
        <taxon>Anura</taxon>
        <taxon>Pelobatoidea</taxon>
        <taxon>Pelobatidae</taxon>
        <taxon>Pelobates</taxon>
    </lineage>
</organism>
<sequence length="346" mass="39694">MRKESLLPNIAEVTNLNVQKDENKKLNRPDINEIWIPCSICHQHIHQNVFLNHKQLHKAFNLMGYKVADKPANIESLNSKKLQVISQKNKSSPCMLRERQMINHCHEIIQRFLFSPVKYTRTAKCADFENILINTIETNNYLIRSIVTCADKNITWQADMEDVFAVLDNYGKRENTTFLGLFDGYNGTSAALNVSLELPVLFLSHVKDVDPSYILTEEENNFIDSFDMVFKDRYKETEDNFSSAVQSKMTQGIKFELIHASYAKAFWRMDRILKLGRKENSFSRWSGCTAVTCLIDGLTNIKEGQEKNDTGHPSDDTTHALKCKLGMLHLANLGKHMLCSKSVMVH</sequence>
<proteinExistence type="predicted"/>
<evidence type="ECO:0000313" key="2">
    <source>
        <dbReference type="Proteomes" id="UP001295444"/>
    </source>
</evidence>
<reference evidence="1" key="1">
    <citation type="submission" date="2022-03" db="EMBL/GenBank/DDBJ databases">
        <authorList>
            <person name="Alioto T."/>
            <person name="Alioto T."/>
            <person name="Gomez Garrido J."/>
        </authorList>
    </citation>
    <scope>NUCLEOTIDE SEQUENCE</scope>
</reference>
<dbReference type="Gene3D" id="3.60.40.10">
    <property type="entry name" value="PPM-type phosphatase domain"/>
    <property type="match status" value="1"/>
</dbReference>
<keyword evidence="2" id="KW-1185">Reference proteome</keyword>
<gene>
    <name evidence="1" type="ORF">PECUL_23A021603</name>
</gene>
<protein>
    <submittedName>
        <fullName evidence="1">Phosphatase 2C-like domain-containing 1</fullName>
    </submittedName>
</protein>
<dbReference type="InterPro" id="IPR036457">
    <property type="entry name" value="PPM-type-like_dom_sf"/>
</dbReference>
<dbReference type="Proteomes" id="UP001295444">
    <property type="component" value="Chromosome 04"/>
</dbReference>
<dbReference type="EMBL" id="OW240915">
    <property type="protein sequence ID" value="CAH2282758.1"/>
    <property type="molecule type" value="Genomic_DNA"/>
</dbReference>
<accession>A0AAD1RWU2</accession>
<dbReference type="SUPFAM" id="SSF81606">
    <property type="entry name" value="PP2C-like"/>
    <property type="match status" value="1"/>
</dbReference>
<dbReference type="AlphaFoldDB" id="A0AAD1RWU2"/>
<evidence type="ECO:0000313" key="1">
    <source>
        <dbReference type="EMBL" id="CAH2282758.1"/>
    </source>
</evidence>